<reference evidence="2 3" key="1">
    <citation type="submission" date="2021-05" db="EMBL/GenBank/DDBJ databases">
        <title>Genome Assembly of Synthetic Allotetraploid Brassica napus Reveals Homoeologous Exchanges between Subgenomes.</title>
        <authorList>
            <person name="Davis J.T."/>
        </authorList>
    </citation>
    <scope>NUCLEOTIDE SEQUENCE [LARGE SCALE GENOMIC DNA]</scope>
    <source>
        <strain evidence="3">cv. Da-Ae</strain>
        <tissue evidence="2">Seedling</tissue>
    </source>
</reference>
<comment type="caution">
    <text evidence="2">The sequence shown here is derived from an EMBL/GenBank/DDBJ whole genome shotgun (WGS) entry which is preliminary data.</text>
</comment>
<gene>
    <name evidence="2" type="ORF">HID58_057706</name>
</gene>
<keyword evidence="3" id="KW-1185">Reference proteome</keyword>
<name>A0ABQ8ARY5_BRANA</name>
<evidence type="ECO:0000313" key="2">
    <source>
        <dbReference type="EMBL" id="KAH0895277.1"/>
    </source>
</evidence>
<dbReference type="Proteomes" id="UP000824890">
    <property type="component" value="Unassembled WGS sequence"/>
</dbReference>
<evidence type="ECO:0000256" key="1">
    <source>
        <dbReference type="SAM" id="Phobius"/>
    </source>
</evidence>
<sequence>MNDQKDKLWPMLQKLGQPYEEYSAGETTAFLTRHISPVVSPGSFTESQVRFSECGGACSAFLLLIGLVAWWLVGERGVVWSWGSWFAGFWQHQCLSALSEVLLSCSPVVAARGVSLVVDPSVRFSVFPGGSALVSELVWVA</sequence>
<protein>
    <submittedName>
        <fullName evidence="2">Uncharacterized protein</fullName>
    </submittedName>
</protein>
<keyword evidence="1" id="KW-1133">Transmembrane helix</keyword>
<keyword evidence="1" id="KW-0812">Transmembrane</keyword>
<feature type="transmembrane region" description="Helical" evidence="1">
    <location>
        <begin position="54"/>
        <end position="73"/>
    </location>
</feature>
<evidence type="ECO:0000313" key="3">
    <source>
        <dbReference type="Proteomes" id="UP000824890"/>
    </source>
</evidence>
<keyword evidence="1" id="KW-0472">Membrane</keyword>
<proteinExistence type="predicted"/>
<dbReference type="EMBL" id="JAGKQM010000013">
    <property type="protein sequence ID" value="KAH0895277.1"/>
    <property type="molecule type" value="Genomic_DNA"/>
</dbReference>
<accession>A0ABQ8ARY5</accession>
<organism evidence="2 3">
    <name type="scientific">Brassica napus</name>
    <name type="common">Rape</name>
    <dbReference type="NCBI Taxonomy" id="3708"/>
    <lineage>
        <taxon>Eukaryota</taxon>
        <taxon>Viridiplantae</taxon>
        <taxon>Streptophyta</taxon>
        <taxon>Embryophyta</taxon>
        <taxon>Tracheophyta</taxon>
        <taxon>Spermatophyta</taxon>
        <taxon>Magnoliopsida</taxon>
        <taxon>eudicotyledons</taxon>
        <taxon>Gunneridae</taxon>
        <taxon>Pentapetalae</taxon>
        <taxon>rosids</taxon>
        <taxon>malvids</taxon>
        <taxon>Brassicales</taxon>
        <taxon>Brassicaceae</taxon>
        <taxon>Brassiceae</taxon>
        <taxon>Brassica</taxon>
    </lineage>
</organism>